<sequence length="36" mass="3569">MPVAAAEVTGTAPQVTPPSTAGKKAVEATSSRIWAS</sequence>
<proteinExistence type="evidence at transcript level"/>
<feature type="region of interest" description="Disordered" evidence="1">
    <location>
        <begin position="1"/>
        <end position="36"/>
    </location>
</feature>
<dbReference type="AlphaFoldDB" id="C4J7T2"/>
<evidence type="ECO:0000256" key="1">
    <source>
        <dbReference type="SAM" id="MobiDB-lite"/>
    </source>
</evidence>
<accession>C4J7T2</accession>
<name>C4J7T2_MAIZE</name>
<protein>
    <submittedName>
        <fullName evidence="2">Uncharacterized protein</fullName>
    </submittedName>
</protein>
<reference evidence="2" key="2">
    <citation type="submission" date="2012-06" db="EMBL/GenBank/DDBJ databases">
        <authorList>
            <person name="Yu Y."/>
            <person name="Currie J."/>
            <person name="Lomeli R."/>
            <person name="Angelova A."/>
            <person name="Collura K."/>
            <person name="Wissotski M."/>
            <person name="Campos D."/>
            <person name="Kudrna D."/>
            <person name="Golser W."/>
            <person name="Ashely E."/>
            <person name="Descour A."/>
            <person name="Fernandes J."/>
            <person name="Soderlund C."/>
            <person name="Walbot V."/>
        </authorList>
    </citation>
    <scope>NUCLEOTIDE SEQUENCE</scope>
    <source>
        <strain evidence="2">B73</strain>
    </source>
</reference>
<dbReference type="EMBL" id="BT086879">
    <property type="protein sequence ID" value="ACR37232.1"/>
    <property type="molecule type" value="mRNA"/>
</dbReference>
<organism evidence="2">
    <name type="scientific">Zea mays</name>
    <name type="common">Maize</name>
    <dbReference type="NCBI Taxonomy" id="4577"/>
    <lineage>
        <taxon>Eukaryota</taxon>
        <taxon>Viridiplantae</taxon>
        <taxon>Streptophyta</taxon>
        <taxon>Embryophyta</taxon>
        <taxon>Tracheophyta</taxon>
        <taxon>Spermatophyta</taxon>
        <taxon>Magnoliopsida</taxon>
        <taxon>Liliopsida</taxon>
        <taxon>Poales</taxon>
        <taxon>Poaceae</taxon>
        <taxon>PACMAD clade</taxon>
        <taxon>Panicoideae</taxon>
        <taxon>Andropogonodae</taxon>
        <taxon>Andropogoneae</taxon>
        <taxon>Tripsacinae</taxon>
        <taxon>Zea</taxon>
    </lineage>
</organism>
<evidence type="ECO:0000313" key="2">
    <source>
        <dbReference type="EMBL" id="ACR37232.1"/>
    </source>
</evidence>
<reference evidence="2" key="1">
    <citation type="journal article" date="2009" name="PLoS Genet.">
        <title>Sequencing, mapping, and analysis of 27,455 maize full-length cDNAs.</title>
        <authorList>
            <person name="Soderlund C."/>
            <person name="Descour A."/>
            <person name="Kudrna D."/>
            <person name="Bomhoff M."/>
            <person name="Boyd L."/>
            <person name="Currie J."/>
            <person name="Angelova A."/>
            <person name="Collura K."/>
            <person name="Wissotski M."/>
            <person name="Ashley E."/>
            <person name="Morrow D."/>
            <person name="Fernandes J."/>
            <person name="Walbot V."/>
            <person name="Yu Y."/>
        </authorList>
    </citation>
    <scope>NUCLEOTIDE SEQUENCE</scope>
    <source>
        <strain evidence="2">B73</strain>
    </source>
</reference>